<dbReference type="eggNOG" id="COG2173">
    <property type="taxonomic scope" value="Bacteria"/>
</dbReference>
<name>Q021F1_SOLUE</name>
<organism evidence="1">
    <name type="scientific">Solibacter usitatus (strain Ellin6076)</name>
    <dbReference type="NCBI Taxonomy" id="234267"/>
    <lineage>
        <taxon>Bacteria</taxon>
        <taxon>Pseudomonadati</taxon>
        <taxon>Acidobacteriota</taxon>
        <taxon>Terriglobia</taxon>
        <taxon>Bryobacterales</taxon>
        <taxon>Solibacteraceae</taxon>
        <taxon>Candidatus Solibacter</taxon>
    </lineage>
</organism>
<dbReference type="KEGG" id="sus:Acid_3465"/>
<sequence length="819" mass="91435" precursor="true">MERRDFLKGAGLALASGPAWNADRAIALSVNAGPVTSAAPVEWAIGELRKAIPIRDDAKFRVHLGGPESAKLPETPESFQFVPGLNTLSVWARDPRGMVYALLELAARANQESFGIHETVTESPGNAVRSVARFFVSDVEDKPWYYDRAMWPAYLSMLAAQRFNRFNLTLGIGYDFARQIRDCYLHFPYPFLMAVNGYNVRAKGLPDSERDLNFDTLKFIAKETVARGLDFHLALWTHAYKWEDSPNANYIIEGLSPENHAAYCRDALRRVLDEVPQITGLTFRVHGESGVAEGSYDFWKTLFSAASATGRKISLDLHAKGIDRRMIDTALDTGLPVTVSPKFMAEHMGLPYQQAGIRELEMPPREAKPGFFALSDGERKFMRYSYGDLFDEKRKYSVMFRIWPGTQRLLLWGDPEFAAAYSRAFQFCGATGVEWCEPLSFKGRKGGGLAGGRTGYADRSLTPKWDWQKYEYAYKLWGRMLYNPAADIKATTPAETALAYSSRILPLITSAHGPSAANNNYWPEMYTNMSIVDATVRNPYGDSPAPRRFGTVSPFDPEMFSTIEESAAGKGGARYSPLQVAAWLDDLAQQAMANLGKGSIPRAWRVDIEIQAGIGRFFAAKFRSALLWSRFERDGDRASLEAAIAQYKLARAAWASSATAADGVYRRDLSYGYEYQLRGHWMDRLPAIDEDIARMEQRLAGAKPSQGSVGMTRPKLREWPCSHTVPPRFTPGKAIAVALLVKGEPPKSVVLRYRRVNQVERFVAIPMTAGEGGYRAEIPAEYTRSPFPVQYYFELDGAGMYPGIGPNLSGQPYFVVRQA</sequence>
<evidence type="ECO:0000313" key="1">
    <source>
        <dbReference type="EMBL" id="ABJ84438.1"/>
    </source>
</evidence>
<dbReference type="AlphaFoldDB" id="Q021F1"/>
<dbReference type="OrthoDB" id="99887at2"/>
<dbReference type="InParanoid" id="Q021F1"/>
<dbReference type="EMBL" id="CP000473">
    <property type="protein sequence ID" value="ABJ84438.1"/>
    <property type="molecule type" value="Genomic_DNA"/>
</dbReference>
<dbReference type="STRING" id="234267.Acid_3465"/>
<dbReference type="HOGENOM" id="CLU_333655_0_0_0"/>
<protein>
    <submittedName>
        <fullName evidence="1">Uncharacterized protein</fullName>
    </submittedName>
</protein>
<proteinExistence type="predicted"/>
<reference evidence="1" key="1">
    <citation type="submission" date="2006-10" db="EMBL/GenBank/DDBJ databases">
        <title>Complete sequence of Solibacter usitatus Ellin6076.</title>
        <authorList>
            <consortium name="US DOE Joint Genome Institute"/>
            <person name="Copeland A."/>
            <person name="Lucas S."/>
            <person name="Lapidus A."/>
            <person name="Barry K."/>
            <person name="Detter J.C."/>
            <person name="Glavina del Rio T."/>
            <person name="Hammon N."/>
            <person name="Israni S."/>
            <person name="Dalin E."/>
            <person name="Tice H."/>
            <person name="Pitluck S."/>
            <person name="Thompson L.S."/>
            <person name="Brettin T."/>
            <person name="Bruce D."/>
            <person name="Han C."/>
            <person name="Tapia R."/>
            <person name="Gilna P."/>
            <person name="Schmutz J."/>
            <person name="Larimer F."/>
            <person name="Land M."/>
            <person name="Hauser L."/>
            <person name="Kyrpides N."/>
            <person name="Mikhailova N."/>
            <person name="Janssen P.H."/>
            <person name="Kuske C.R."/>
            <person name="Richardson P."/>
        </authorList>
    </citation>
    <scope>NUCLEOTIDE SEQUENCE</scope>
    <source>
        <strain evidence="1">Ellin6076</strain>
    </source>
</reference>
<accession>Q021F1</accession>
<gene>
    <name evidence="1" type="ordered locus">Acid_3465</name>
</gene>